<feature type="transmembrane region" description="Helical" evidence="1">
    <location>
        <begin position="6"/>
        <end position="28"/>
    </location>
</feature>
<keyword evidence="1" id="KW-1133">Transmembrane helix</keyword>
<dbReference type="Proteomes" id="UP001589854">
    <property type="component" value="Unassembled WGS sequence"/>
</dbReference>
<evidence type="ECO:0000256" key="1">
    <source>
        <dbReference type="SAM" id="Phobius"/>
    </source>
</evidence>
<reference evidence="2 3" key="1">
    <citation type="submission" date="2024-09" db="EMBL/GenBank/DDBJ databases">
        <authorList>
            <person name="Sun Q."/>
            <person name="Mori K."/>
        </authorList>
    </citation>
    <scope>NUCLEOTIDE SEQUENCE [LARGE SCALE GENOMIC DNA]</scope>
    <source>
        <strain evidence="2 3">CCM 7228</strain>
    </source>
</reference>
<keyword evidence="1" id="KW-0472">Membrane</keyword>
<evidence type="ECO:0000313" key="2">
    <source>
        <dbReference type="EMBL" id="MFC0271111.1"/>
    </source>
</evidence>
<keyword evidence="3" id="KW-1185">Reference proteome</keyword>
<protein>
    <recommendedName>
        <fullName evidence="4">DUF4760 domain-containing protein</fullName>
    </recommendedName>
</protein>
<evidence type="ECO:0000313" key="3">
    <source>
        <dbReference type="Proteomes" id="UP001589854"/>
    </source>
</evidence>
<dbReference type="EMBL" id="JBHLVO010000003">
    <property type="protein sequence ID" value="MFC0271111.1"/>
    <property type="molecule type" value="Genomic_DNA"/>
</dbReference>
<gene>
    <name evidence="2" type="ORF">ACFFIX_06555</name>
</gene>
<organism evidence="2 3">
    <name type="scientific">Metabacillus herbersteinensis</name>
    <dbReference type="NCBI Taxonomy" id="283816"/>
    <lineage>
        <taxon>Bacteria</taxon>
        <taxon>Bacillati</taxon>
        <taxon>Bacillota</taxon>
        <taxon>Bacilli</taxon>
        <taxon>Bacillales</taxon>
        <taxon>Bacillaceae</taxon>
        <taxon>Metabacillus</taxon>
    </lineage>
</organism>
<name>A0ABV6GBQ9_9BACI</name>
<evidence type="ECO:0008006" key="4">
    <source>
        <dbReference type="Google" id="ProtNLM"/>
    </source>
</evidence>
<sequence length="164" mass="19232">MDWQQIGLSSISSAIGALFGGIIAFLIARYQIKRQDKKELLRQKESEEKSKSLFTGSTYKCKDLITQIMILVDNNFKDYEDVRKYDAYNKQIIDVKMDIKQLLVSEKQFLSSNDIGSITLITIILDDFLDETYNFLHSEFSKRKILNDKICERYEELNVYLNKF</sequence>
<dbReference type="RefSeq" id="WP_378931801.1">
    <property type="nucleotide sequence ID" value="NZ_JBHLVO010000003.1"/>
</dbReference>
<accession>A0ABV6GBQ9</accession>
<keyword evidence="1" id="KW-0812">Transmembrane</keyword>
<proteinExistence type="predicted"/>
<comment type="caution">
    <text evidence="2">The sequence shown here is derived from an EMBL/GenBank/DDBJ whole genome shotgun (WGS) entry which is preliminary data.</text>
</comment>